<gene>
    <name evidence="9" type="ORF">DXN04_28480</name>
</gene>
<feature type="transmembrane region" description="Helical" evidence="6">
    <location>
        <begin position="57"/>
        <end position="76"/>
    </location>
</feature>
<dbReference type="Proteomes" id="UP000261174">
    <property type="component" value="Unassembled WGS sequence"/>
</dbReference>
<accession>A0A3E1NUQ1</accession>
<dbReference type="InterPro" id="IPR025857">
    <property type="entry name" value="MacB_PCD"/>
</dbReference>
<feature type="transmembrane region" description="Helical" evidence="6">
    <location>
        <begin position="365"/>
        <end position="391"/>
    </location>
</feature>
<dbReference type="Pfam" id="PF02687">
    <property type="entry name" value="FtsX"/>
    <property type="match status" value="1"/>
</dbReference>
<evidence type="ECO:0000313" key="10">
    <source>
        <dbReference type="Proteomes" id="UP000261174"/>
    </source>
</evidence>
<feature type="transmembrane region" description="Helical" evidence="6">
    <location>
        <begin position="411"/>
        <end position="433"/>
    </location>
</feature>
<evidence type="ECO:0000259" key="8">
    <source>
        <dbReference type="Pfam" id="PF12704"/>
    </source>
</evidence>
<keyword evidence="3 6" id="KW-0812">Transmembrane</keyword>
<comment type="caution">
    <text evidence="9">The sequence shown here is derived from an EMBL/GenBank/DDBJ whole genome shotgun (WGS) entry which is preliminary data.</text>
</comment>
<feature type="domain" description="ABC3 transporter permease C-terminal" evidence="7">
    <location>
        <begin position="325"/>
        <end position="438"/>
    </location>
</feature>
<evidence type="ECO:0000313" key="9">
    <source>
        <dbReference type="EMBL" id="RFM31650.1"/>
    </source>
</evidence>
<keyword evidence="5 6" id="KW-0472">Membrane</keyword>
<dbReference type="GO" id="GO:0005886">
    <property type="term" value="C:plasma membrane"/>
    <property type="evidence" value="ECO:0007669"/>
    <property type="project" value="UniProtKB-SubCell"/>
</dbReference>
<dbReference type="InterPro" id="IPR050250">
    <property type="entry name" value="Macrolide_Exporter_MacB"/>
</dbReference>
<dbReference type="PANTHER" id="PTHR30572:SF15">
    <property type="entry name" value="ABC TRANSPORTER PERMEASE"/>
    <property type="match status" value="1"/>
</dbReference>
<comment type="subcellular location">
    <subcellularLocation>
        <location evidence="1">Cell membrane</location>
        <topology evidence="1">Multi-pass membrane protein</topology>
    </subcellularLocation>
</comment>
<evidence type="ECO:0000256" key="4">
    <source>
        <dbReference type="ARBA" id="ARBA00022989"/>
    </source>
</evidence>
<protein>
    <submittedName>
        <fullName evidence="9">ABC transporter permease</fullName>
    </submittedName>
</protein>
<evidence type="ECO:0000256" key="3">
    <source>
        <dbReference type="ARBA" id="ARBA00022692"/>
    </source>
</evidence>
<dbReference type="GO" id="GO:0022857">
    <property type="term" value="F:transmembrane transporter activity"/>
    <property type="evidence" value="ECO:0007669"/>
    <property type="project" value="TreeGrafter"/>
</dbReference>
<evidence type="ECO:0000259" key="7">
    <source>
        <dbReference type="Pfam" id="PF02687"/>
    </source>
</evidence>
<reference evidence="9 10" key="1">
    <citation type="submission" date="2018-08" db="EMBL/GenBank/DDBJ databases">
        <title>Chitinophaga sp. K20C18050901, a novel bacterium isolated from forest soil.</title>
        <authorList>
            <person name="Wang C."/>
        </authorList>
    </citation>
    <scope>NUCLEOTIDE SEQUENCE [LARGE SCALE GENOMIC DNA]</scope>
    <source>
        <strain evidence="9 10">K20C18050901</strain>
    </source>
</reference>
<feature type="domain" description="MacB-like periplasmic core" evidence="8">
    <location>
        <begin position="56"/>
        <end position="283"/>
    </location>
</feature>
<dbReference type="PANTHER" id="PTHR30572">
    <property type="entry name" value="MEMBRANE COMPONENT OF TRANSPORTER-RELATED"/>
    <property type="match status" value="1"/>
</dbReference>
<keyword evidence="2" id="KW-1003">Cell membrane</keyword>
<evidence type="ECO:0000256" key="2">
    <source>
        <dbReference type="ARBA" id="ARBA00022475"/>
    </source>
</evidence>
<dbReference type="AlphaFoldDB" id="A0A3E1NUQ1"/>
<keyword evidence="4 6" id="KW-1133">Transmembrane helix</keyword>
<evidence type="ECO:0000256" key="1">
    <source>
        <dbReference type="ARBA" id="ARBA00004651"/>
    </source>
</evidence>
<keyword evidence="10" id="KW-1185">Reference proteome</keyword>
<sequence>MCAKVRMNCEMDVISQFIITLHLINDCHNAMIATIKILWSSLKMAAQELRMNKLRTFLSLLGITIGIFCIITVFTATNSLENNIRKGMEALGSDVIFIQKWPWDGGPDMPWWKFVNRPQPKYKELHSIMEKTHTVEYSAFAFSSGNKRIDYKSESMEGVEFLPVTADYIKIQSLKIIGGRFFAGKENDGANVAILGGNIWDGLFGSPEAALGKVIRVAGRPVKVIGVLKKKGAGMDAINYDNTVMVPYAFGRTVVDERVYGDPFIIVKAKPDVSVKEMKDELTGAMRAIRRLRPTEEDDFSLNEITSIAQNLESVFTKVNLGGVVIAMFALIVGGFGIANIMFVTVKERTNIIGLKKAIGARKKVILMEFLLEAIMLCLVGGGLGLLLVYLVTIVINSTGVFPVALTFKNIMVGLSVSTVVGIIAGFIPAYSASKLDPVVAIRST</sequence>
<evidence type="ECO:0000256" key="6">
    <source>
        <dbReference type="SAM" id="Phobius"/>
    </source>
</evidence>
<proteinExistence type="predicted"/>
<dbReference type="Pfam" id="PF12704">
    <property type="entry name" value="MacB_PCD"/>
    <property type="match status" value="1"/>
</dbReference>
<organism evidence="9 10">
    <name type="scientific">Chitinophaga silvisoli</name>
    <dbReference type="NCBI Taxonomy" id="2291814"/>
    <lineage>
        <taxon>Bacteria</taxon>
        <taxon>Pseudomonadati</taxon>
        <taxon>Bacteroidota</taxon>
        <taxon>Chitinophagia</taxon>
        <taxon>Chitinophagales</taxon>
        <taxon>Chitinophagaceae</taxon>
        <taxon>Chitinophaga</taxon>
    </lineage>
</organism>
<dbReference type="EMBL" id="QTJV01000013">
    <property type="protein sequence ID" value="RFM31650.1"/>
    <property type="molecule type" value="Genomic_DNA"/>
</dbReference>
<name>A0A3E1NUQ1_9BACT</name>
<dbReference type="InterPro" id="IPR003838">
    <property type="entry name" value="ABC3_permease_C"/>
</dbReference>
<evidence type="ECO:0000256" key="5">
    <source>
        <dbReference type="ARBA" id="ARBA00023136"/>
    </source>
</evidence>
<feature type="transmembrane region" description="Helical" evidence="6">
    <location>
        <begin position="321"/>
        <end position="344"/>
    </location>
</feature>